<proteinExistence type="predicted"/>
<dbReference type="Proteomes" id="UP000254263">
    <property type="component" value="Unassembled WGS sequence"/>
</dbReference>
<dbReference type="SUPFAM" id="SSF52833">
    <property type="entry name" value="Thioredoxin-like"/>
    <property type="match status" value="1"/>
</dbReference>
<dbReference type="EMBL" id="UGTI01000001">
    <property type="protein sequence ID" value="SUB77689.1"/>
    <property type="molecule type" value="Genomic_DNA"/>
</dbReference>
<dbReference type="Gene3D" id="3.40.30.10">
    <property type="entry name" value="Glutaredoxin"/>
    <property type="match status" value="1"/>
</dbReference>
<evidence type="ECO:0000313" key="1">
    <source>
        <dbReference type="EMBL" id="SUB77689.1"/>
    </source>
</evidence>
<dbReference type="EMBL" id="UGTF01000002">
    <property type="protein sequence ID" value="SUB88854.1"/>
    <property type="molecule type" value="Genomic_DNA"/>
</dbReference>
<dbReference type="InterPro" id="IPR036249">
    <property type="entry name" value="Thioredoxin-like_sf"/>
</dbReference>
<evidence type="ECO:0000313" key="3">
    <source>
        <dbReference type="Proteomes" id="UP000254156"/>
    </source>
</evidence>
<evidence type="ECO:0008006" key="5">
    <source>
        <dbReference type="Google" id="ProtNLM"/>
    </source>
</evidence>
<organism evidence="2 3">
    <name type="scientific">Porphyromonas macacae</name>
    <dbReference type="NCBI Taxonomy" id="28115"/>
    <lineage>
        <taxon>Bacteria</taxon>
        <taxon>Pseudomonadati</taxon>
        <taxon>Bacteroidota</taxon>
        <taxon>Bacteroidia</taxon>
        <taxon>Bacteroidales</taxon>
        <taxon>Porphyromonadaceae</taxon>
        <taxon>Porphyromonas</taxon>
    </lineage>
</organism>
<evidence type="ECO:0000313" key="4">
    <source>
        <dbReference type="Proteomes" id="UP000254263"/>
    </source>
</evidence>
<dbReference type="Proteomes" id="UP000254156">
    <property type="component" value="Unassembled WGS sequence"/>
</dbReference>
<evidence type="ECO:0000313" key="2">
    <source>
        <dbReference type="EMBL" id="SUB88854.1"/>
    </source>
</evidence>
<dbReference type="AlphaFoldDB" id="A0A379E961"/>
<name>A0A379E961_9PORP</name>
<reference evidence="3 4" key="1">
    <citation type="submission" date="2018-06" db="EMBL/GenBank/DDBJ databases">
        <authorList>
            <consortium name="Pathogen Informatics"/>
            <person name="Doyle S."/>
        </authorList>
    </citation>
    <scope>NUCLEOTIDE SEQUENCE [LARGE SCALE GENOMIC DNA]</scope>
    <source>
        <strain evidence="2 3">NCTC11632</strain>
        <strain evidence="1 4">NCTC13100</strain>
    </source>
</reference>
<gene>
    <name evidence="2" type="ORF">NCTC11632_00940</name>
    <name evidence="1" type="ORF">NCTC13100_00828</name>
</gene>
<sequence>MISLSMDRPGGYVKPNLIIMKLKKILLGVFVALSALIAGSSAILPVNNSMTGLSLGASMPRMKSHMSDLTDLAPEKGVNRFTLVHFWAAYDNASRAENIVWKHFFNATLSDKIGYRAISLDTNQEVFEGTLALDHMDLSNQMWINPNDREEVLDLFGLKQSFHTYLIDDHGIVRAVDPTPDQLNYFYLN</sequence>
<protein>
    <recommendedName>
        <fullName evidence="5">Thioredoxin-like fold domain-containing protein</fullName>
    </recommendedName>
</protein>
<accession>A0A379E961</accession>